<evidence type="ECO:0000256" key="1">
    <source>
        <dbReference type="SAM" id="Coils"/>
    </source>
</evidence>
<gene>
    <name evidence="2" type="ORF">Tci_685114</name>
</gene>
<feature type="non-terminal residue" evidence="2">
    <location>
        <position position="1"/>
    </location>
</feature>
<proteinExistence type="predicted"/>
<sequence length="258" mass="29064">NVGPTDGRKALETELTQLKDTITALKIQNDRFKVTNATQKTKITKLKAKDVDNKSSGTTTPTNPKILDPMEEPLELSSSVSSSSNVTMLSREHSKVLELEAKVLKRQHMLTESEKRCAFLKNEHVNLQLKFQKYKECLQSQKHCDSSHYTASNAIFEINKLKDQLQGKDKMIRNLQARHDIVSLLNVGPTDGRKALETELTQLKDTITALKIQNDRFKVTNATQKTKITKLKAKDVDNKSSGTTTPTNPKYLIRECTP</sequence>
<comment type="caution">
    <text evidence="2">The sequence shown here is derived from an EMBL/GenBank/DDBJ whole genome shotgun (WGS) entry which is preliminary data.</text>
</comment>
<name>A0A699L1V7_TANCI</name>
<reference evidence="2" key="1">
    <citation type="journal article" date="2019" name="Sci. Rep.">
        <title>Draft genome of Tanacetum cinerariifolium, the natural source of mosquito coil.</title>
        <authorList>
            <person name="Yamashiro T."/>
            <person name="Shiraishi A."/>
            <person name="Satake H."/>
            <person name="Nakayama K."/>
        </authorList>
    </citation>
    <scope>NUCLEOTIDE SEQUENCE</scope>
</reference>
<feature type="coiled-coil region" evidence="1">
    <location>
        <begin position="158"/>
        <end position="213"/>
    </location>
</feature>
<protein>
    <submittedName>
        <fullName evidence="2">Uncharacterized protein</fullName>
    </submittedName>
</protein>
<dbReference type="AlphaFoldDB" id="A0A699L1V7"/>
<keyword evidence="1" id="KW-0175">Coiled coil</keyword>
<dbReference type="EMBL" id="BKCJ010558804">
    <property type="protein sequence ID" value="GFB13143.1"/>
    <property type="molecule type" value="Genomic_DNA"/>
</dbReference>
<evidence type="ECO:0000313" key="2">
    <source>
        <dbReference type="EMBL" id="GFB13143.1"/>
    </source>
</evidence>
<accession>A0A699L1V7</accession>
<organism evidence="2">
    <name type="scientific">Tanacetum cinerariifolium</name>
    <name type="common">Dalmatian daisy</name>
    <name type="synonym">Chrysanthemum cinerariifolium</name>
    <dbReference type="NCBI Taxonomy" id="118510"/>
    <lineage>
        <taxon>Eukaryota</taxon>
        <taxon>Viridiplantae</taxon>
        <taxon>Streptophyta</taxon>
        <taxon>Embryophyta</taxon>
        <taxon>Tracheophyta</taxon>
        <taxon>Spermatophyta</taxon>
        <taxon>Magnoliopsida</taxon>
        <taxon>eudicotyledons</taxon>
        <taxon>Gunneridae</taxon>
        <taxon>Pentapetalae</taxon>
        <taxon>asterids</taxon>
        <taxon>campanulids</taxon>
        <taxon>Asterales</taxon>
        <taxon>Asteraceae</taxon>
        <taxon>Asteroideae</taxon>
        <taxon>Anthemideae</taxon>
        <taxon>Anthemidinae</taxon>
        <taxon>Tanacetum</taxon>
    </lineage>
</organism>